<feature type="transmembrane region" description="Helical" evidence="1">
    <location>
        <begin position="233"/>
        <end position="251"/>
    </location>
</feature>
<feature type="transmembrane region" description="Helical" evidence="1">
    <location>
        <begin position="157"/>
        <end position="177"/>
    </location>
</feature>
<feature type="transmembrane region" description="Helical" evidence="1">
    <location>
        <begin position="189"/>
        <end position="213"/>
    </location>
</feature>
<comment type="caution">
    <text evidence="2">The sequence shown here is derived from an EMBL/GenBank/DDBJ whole genome shotgun (WGS) entry which is preliminary data.</text>
</comment>
<name>A0ABR3FKM9_9AGAR</name>
<evidence type="ECO:0000256" key="1">
    <source>
        <dbReference type="SAM" id="Phobius"/>
    </source>
</evidence>
<feature type="transmembrane region" description="Helical" evidence="1">
    <location>
        <begin position="20"/>
        <end position="40"/>
    </location>
</feature>
<protein>
    <submittedName>
        <fullName evidence="2">Uncharacterized protein</fullName>
    </submittedName>
</protein>
<dbReference type="PANTHER" id="PTHR42109:SF2">
    <property type="entry name" value="INTEGRAL MEMBRANE PROTEIN"/>
    <property type="match status" value="1"/>
</dbReference>
<accession>A0ABR3FKM9</accession>
<dbReference type="EMBL" id="JBAHYK010000259">
    <property type="protein sequence ID" value="KAL0575950.1"/>
    <property type="molecule type" value="Genomic_DNA"/>
</dbReference>
<gene>
    <name evidence="2" type="ORF">V5O48_006020</name>
</gene>
<dbReference type="Proteomes" id="UP001465976">
    <property type="component" value="Unassembled WGS sequence"/>
</dbReference>
<evidence type="ECO:0000313" key="2">
    <source>
        <dbReference type="EMBL" id="KAL0575950.1"/>
    </source>
</evidence>
<reference evidence="2 3" key="1">
    <citation type="submission" date="2024-02" db="EMBL/GenBank/DDBJ databases">
        <title>A draft genome for the cacao thread blight pathogen Marasmius crinis-equi.</title>
        <authorList>
            <person name="Cohen S.P."/>
            <person name="Baruah I.K."/>
            <person name="Amoako-Attah I."/>
            <person name="Bukari Y."/>
            <person name="Meinhardt L.W."/>
            <person name="Bailey B.A."/>
        </authorList>
    </citation>
    <scope>NUCLEOTIDE SEQUENCE [LARGE SCALE GENOMIC DNA]</scope>
    <source>
        <strain evidence="2 3">GH-76</strain>
    </source>
</reference>
<organism evidence="2 3">
    <name type="scientific">Marasmius crinis-equi</name>
    <dbReference type="NCBI Taxonomy" id="585013"/>
    <lineage>
        <taxon>Eukaryota</taxon>
        <taxon>Fungi</taxon>
        <taxon>Dikarya</taxon>
        <taxon>Basidiomycota</taxon>
        <taxon>Agaricomycotina</taxon>
        <taxon>Agaricomycetes</taxon>
        <taxon>Agaricomycetidae</taxon>
        <taxon>Agaricales</taxon>
        <taxon>Marasmiineae</taxon>
        <taxon>Marasmiaceae</taxon>
        <taxon>Marasmius</taxon>
    </lineage>
</organism>
<sequence length="274" mass="29657">MSSSTPINYARAIGIETVAPAVIFAVLYVPLLGLFAFRLVRHGFSRLILVLALFCAIRLAVFIIRAILAGSSTAGTNRSVIIAEQVLISSGFLGLLYGAYGLALARLNLCRNTPDSPISRLTRNERLFDLVSTAAVVMGIVAASSDNQATAKSLREASILVFLVLTVLQTYQTIVLIRCEQSQSEYLRVSSMATFGARHGSFILAAMSALLLVREAFTTATMANVSKQNQESLWYPLVALPELLCVALYALPGLIPTKSKEELPEYSLHRASSQ</sequence>
<keyword evidence="3" id="KW-1185">Reference proteome</keyword>
<evidence type="ECO:0000313" key="3">
    <source>
        <dbReference type="Proteomes" id="UP001465976"/>
    </source>
</evidence>
<dbReference type="PANTHER" id="PTHR42109">
    <property type="entry name" value="UNPLACED GENOMIC SCAFFOLD UM_SCAF_CONTIG_1.265, WHOLE GENOME SHOTGUN SEQUENCE"/>
    <property type="match status" value="1"/>
</dbReference>
<keyword evidence="1" id="KW-1133">Transmembrane helix</keyword>
<keyword evidence="1" id="KW-0812">Transmembrane</keyword>
<keyword evidence="1" id="KW-0472">Membrane</keyword>
<proteinExistence type="predicted"/>
<feature type="transmembrane region" description="Helical" evidence="1">
    <location>
        <begin position="47"/>
        <end position="68"/>
    </location>
</feature>
<feature type="transmembrane region" description="Helical" evidence="1">
    <location>
        <begin position="88"/>
        <end position="107"/>
    </location>
</feature>